<organism evidence="2 3">
    <name type="scientific">Amniculicola lignicola CBS 123094</name>
    <dbReference type="NCBI Taxonomy" id="1392246"/>
    <lineage>
        <taxon>Eukaryota</taxon>
        <taxon>Fungi</taxon>
        <taxon>Dikarya</taxon>
        <taxon>Ascomycota</taxon>
        <taxon>Pezizomycotina</taxon>
        <taxon>Dothideomycetes</taxon>
        <taxon>Pleosporomycetidae</taxon>
        <taxon>Pleosporales</taxon>
        <taxon>Amniculicolaceae</taxon>
        <taxon>Amniculicola</taxon>
    </lineage>
</organism>
<dbReference type="AlphaFoldDB" id="A0A6A5WQZ8"/>
<reference evidence="2" key="1">
    <citation type="journal article" date="2020" name="Stud. Mycol.">
        <title>101 Dothideomycetes genomes: a test case for predicting lifestyles and emergence of pathogens.</title>
        <authorList>
            <person name="Haridas S."/>
            <person name="Albert R."/>
            <person name="Binder M."/>
            <person name="Bloem J."/>
            <person name="Labutti K."/>
            <person name="Salamov A."/>
            <person name="Andreopoulos B."/>
            <person name="Baker S."/>
            <person name="Barry K."/>
            <person name="Bills G."/>
            <person name="Bluhm B."/>
            <person name="Cannon C."/>
            <person name="Castanera R."/>
            <person name="Culley D."/>
            <person name="Daum C."/>
            <person name="Ezra D."/>
            <person name="Gonzalez J."/>
            <person name="Henrissat B."/>
            <person name="Kuo A."/>
            <person name="Liang C."/>
            <person name="Lipzen A."/>
            <person name="Lutzoni F."/>
            <person name="Magnuson J."/>
            <person name="Mondo S."/>
            <person name="Nolan M."/>
            <person name="Ohm R."/>
            <person name="Pangilinan J."/>
            <person name="Park H.-J."/>
            <person name="Ramirez L."/>
            <person name="Alfaro M."/>
            <person name="Sun H."/>
            <person name="Tritt A."/>
            <person name="Yoshinaga Y."/>
            <person name="Zwiers L.-H."/>
            <person name="Turgeon B."/>
            <person name="Goodwin S."/>
            <person name="Spatafora J."/>
            <person name="Crous P."/>
            <person name="Grigoriev I."/>
        </authorList>
    </citation>
    <scope>NUCLEOTIDE SEQUENCE</scope>
    <source>
        <strain evidence="2">CBS 123094</strain>
    </source>
</reference>
<accession>A0A6A5WQZ8</accession>
<feature type="compositionally biased region" description="Pro residues" evidence="1">
    <location>
        <begin position="117"/>
        <end position="133"/>
    </location>
</feature>
<evidence type="ECO:0000313" key="3">
    <source>
        <dbReference type="Proteomes" id="UP000799779"/>
    </source>
</evidence>
<gene>
    <name evidence="2" type="ORF">P154DRAFT_130745</name>
</gene>
<dbReference type="Proteomes" id="UP000799779">
    <property type="component" value="Unassembled WGS sequence"/>
</dbReference>
<evidence type="ECO:0000313" key="2">
    <source>
        <dbReference type="EMBL" id="KAF2002621.1"/>
    </source>
</evidence>
<feature type="region of interest" description="Disordered" evidence="1">
    <location>
        <begin position="103"/>
        <end position="151"/>
    </location>
</feature>
<dbReference type="EMBL" id="ML977576">
    <property type="protein sequence ID" value="KAF2002621.1"/>
    <property type="molecule type" value="Genomic_DNA"/>
</dbReference>
<evidence type="ECO:0000256" key="1">
    <source>
        <dbReference type="SAM" id="MobiDB-lite"/>
    </source>
</evidence>
<keyword evidence="3" id="KW-1185">Reference proteome</keyword>
<sequence>MRGRKHNRSPILYTILRLIARQIFPMAARQALGIVERAWTWLRSWYTSDAAPHRPTDEALAIQNPVSVYANMANNNISQAFVNWLTPDNRRHLLGKMQRFAGEHDQHPLASSSSSPPTSPTLTPPPSTPPPPYQLLNDPAKPDEPPRTCPACGIRIKTVEVRDRGGFDQNGFDDHMLHRDMPGYHPCWGSTLLLAQVMILEVRTVVRALALIVIGHLQSRTVKRAFLLLVVVAAVMRVGGSGEDGSDSGEEYLSAGSKGSTSEYSEYEPAYRGIGSFFLEYGDEGYVD</sequence>
<protein>
    <submittedName>
        <fullName evidence="2">Uncharacterized protein</fullName>
    </submittedName>
</protein>
<feature type="region of interest" description="Disordered" evidence="1">
    <location>
        <begin position="241"/>
        <end position="263"/>
    </location>
</feature>
<proteinExistence type="predicted"/>
<name>A0A6A5WQZ8_9PLEO</name>